<comment type="caution">
    <text evidence="1">The sequence shown here is derived from an EMBL/GenBank/DDBJ whole genome shotgun (WGS) entry which is preliminary data.</text>
</comment>
<name>A0ABT3C8P8_9MYCO</name>
<proteinExistence type="predicted"/>
<evidence type="ECO:0000313" key="1">
    <source>
        <dbReference type="EMBL" id="MCV7225854.1"/>
    </source>
</evidence>
<reference evidence="1 2" key="1">
    <citation type="journal article" date="2022" name="BMC Genomics">
        <title>Comparative genome analysis of mycobacteria focusing on tRNA and non-coding RNA.</title>
        <authorList>
            <person name="Behra P.R.K."/>
            <person name="Pettersson B.M.F."/>
            <person name="Ramesh M."/>
            <person name="Das S."/>
            <person name="Dasgupta S."/>
            <person name="Kirsebom L.A."/>
        </authorList>
    </citation>
    <scope>NUCLEOTIDE SEQUENCE [LARGE SCALE GENOMIC DNA]</scope>
    <source>
        <strain evidence="1 2">DSM 44078</strain>
    </source>
</reference>
<organism evidence="1 2">
    <name type="scientific">Mycolicibacterium komossense</name>
    <dbReference type="NCBI Taxonomy" id="1779"/>
    <lineage>
        <taxon>Bacteria</taxon>
        <taxon>Bacillati</taxon>
        <taxon>Actinomycetota</taxon>
        <taxon>Actinomycetes</taxon>
        <taxon>Mycobacteriales</taxon>
        <taxon>Mycobacteriaceae</taxon>
        <taxon>Mycolicibacterium</taxon>
    </lineage>
</organism>
<dbReference type="EMBL" id="JACKTY010000020">
    <property type="protein sequence ID" value="MCV7225854.1"/>
    <property type="molecule type" value="Genomic_DNA"/>
</dbReference>
<gene>
    <name evidence="1" type="ORF">H7J73_07390</name>
</gene>
<dbReference type="RefSeq" id="WP_264066698.1">
    <property type="nucleotide sequence ID" value="NZ_JACKTY010000020.1"/>
</dbReference>
<protein>
    <submittedName>
        <fullName evidence="1">Uncharacterized protein</fullName>
    </submittedName>
</protein>
<dbReference type="Proteomes" id="UP001526201">
    <property type="component" value="Unassembled WGS sequence"/>
</dbReference>
<accession>A0ABT3C8P8</accession>
<evidence type="ECO:0000313" key="2">
    <source>
        <dbReference type="Proteomes" id="UP001526201"/>
    </source>
</evidence>
<keyword evidence="2" id="KW-1185">Reference proteome</keyword>
<sequence length="227" mass="25257">MDWSFVAGALTAIAAAIAGQIVPFFTRREDRKHEALLEFERRNADDKRKTLLAVIHWANGIRAAAAASPDPIVASYVRADILAFAAANQLDHSDEITAYTSQEVQRGYQHLNQLLERALIAPIRMMLSHLEDKDRSHTEAIMSYSAEMQWEGKDYDLRDLMTAGESAALAMRLRAEIDKAVASTVDANELHRLASELIEAAKADLRGHSGKALPPRIFRRSTPKQLP</sequence>